<dbReference type="Proteomes" id="UP000094067">
    <property type="component" value="Unassembled WGS sequence"/>
</dbReference>
<dbReference type="PATRIC" id="fig|1432052.4.peg.5800"/>
<evidence type="ECO:0000256" key="1">
    <source>
        <dbReference type="SAM" id="SignalP"/>
    </source>
</evidence>
<gene>
    <name evidence="2" type="ORF">BEI61_05216</name>
</gene>
<name>A0A1E3A711_9FIRM</name>
<dbReference type="EMBL" id="MCGH01000003">
    <property type="protein sequence ID" value="ODM04409.1"/>
    <property type="molecule type" value="Genomic_DNA"/>
</dbReference>
<comment type="caution">
    <text evidence="2">The sequence shown here is derived from an EMBL/GenBank/DDBJ whole genome shotgun (WGS) entry which is preliminary data.</text>
</comment>
<dbReference type="InterPro" id="IPR028994">
    <property type="entry name" value="Integrin_alpha_N"/>
</dbReference>
<organism evidence="2 3">
    <name type="scientific">Eisenbergiella tayi</name>
    <dbReference type="NCBI Taxonomy" id="1432052"/>
    <lineage>
        <taxon>Bacteria</taxon>
        <taxon>Bacillati</taxon>
        <taxon>Bacillota</taxon>
        <taxon>Clostridia</taxon>
        <taxon>Lachnospirales</taxon>
        <taxon>Lachnospiraceae</taxon>
        <taxon>Eisenbergiella</taxon>
    </lineage>
</organism>
<keyword evidence="1" id="KW-0732">Signal</keyword>
<protein>
    <recommendedName>
        <fullName evidence="4">VCBS repeat-containing protein</fullName>
    </recommendedName>
</protein>
<sequence length="366" mass="42523">MFRTGLLLLMAFFFTGATLFGEQVPASVEASSGDSPEELQRRYEEYRQRFESIQKISDIPGQDFNIIGSQVFPVTLETYGEILFIPALDAHYNRMAIFLADEDENIVYKTDQLESNNRNKGELRQPNQGIAAVSFQDVDEDGLTDIVLITTCKNENKAFSRDDYKVGEVLFRKEQGFYRDWRISDKINRFSMNKSIRFITSFVRGGNSVEFLYTATTQDELLKNGFEIFTELCYWRNFEKMGRLRVVPGIYSMADYDVFMIYLVNEQGYIVWSFQPMRDYDNLYALKGITCKDIDGDGLKDIVVLARYSYEGDSNEQVIVSDYDIYYQRTGGFYEDTEFKKLYKSSEDDTMEGLVQKARAYWGWSV</sequence>
<dbReference type="AlphaFoldDB" id="A0A1E3A711"/>
<evidence type="ECO:0008006" key="4">
    <source>
        <dbReference type="Google" id="ProtNLM"/>
    </source>
</evidence>
<evidence type="ECO:0000313" key="2">
    <source>
        <dbReference type="EMBL" id="ODM04409.1"/>
    </source>
</evidence>
<reference evidence="2 3" key="1">
    <citation type="submission" date="2016-07" db="EMBL/GenBank/DDBJ databases">
        <title>Characterization of isolates of Eisenbergiella tayi derived from blood cultures, using whole genome sequencing.</title>
        <authorList>
            <person name="Burdz T."/>
            <person name="Wiebe D."/>
            <person name="Huynh C."/>
            <person name="Bernard K."/>
        </authorList>
    </citation>
    <scope>NUCLEOTIDE SEQUENCE [LARGE SCALE GENOMIC DNA]</scope>
    <source>
        <strain evidence="2 3">NML 110608</strain>
    </source>
</reference>
<feature type="chain" id="PRO_5038771988" description="VCBS repeat-containing protein" evidence="1">
    <location>
        <begin position="22"/>
        <end position="366"/>
    </location>
</feature>
<feature type="signal peptide" evidence="1">
    <location>
        <begin position="1"/>
        <end position="21"/>
    </location>
</feature>
<proteinExistence type="predicted"/>
<accession>A0A1E3A711</accession>
<evidence type="ECO:0000313" key="3">
    <source>
        <dbReference type="Proteomes" id="UP000094067"/>
    </source>
</evidence>
<dbReference type="SUPFAM" id="SSF69318">
    <property type="entry name" value="Integrin alpha N-terminal domain"/>
    <property type="match status" value="1"/>
</dbReference>